<dbReference type="SMART" id="SM00530">
    <property type="entry name" value="HTH_XRE"/>
    <property type="match status" value="1"/>
</dbReference>
<gene>
    <name evidence="2" type="ORF">JGZ69_03405</name>
</gene>
<evidence type="ECO:0000259" key="1">
    <source>
        <dbReference type="PROSITE" id="PS50943"/>
    </source>
</evidence>
<reference evidence="2 3" key="1">
    <citation type="submission" date="2020-12" db="EMBL/GenBank/DDBJ databases">
        <title>Taxonomic evaluation of the Bacillus sporothermodurans group of bacteria based on whole genome sequences.</title>
        <authorList>
            <person name="Fiedler G."/>
            <person name="Herbstmann A.-D."/>
            <person name="Doll E."/>
            <person name="Wenning M."/>
            <person name="Brinks E."/>
            <person name="Kabisch J."/>
            <person name="Breitenwieser F."/>
            <person name="Lappann M."/>
            <person name="Boehnlein C."/>
            <person name="Franz C."/>
        </authorList>
    </citation>
    <scope>NUCLEOTIDE SEQUENCE [LARGE SCALE GENOMIC DNA]</scope>
    <source>
        <strain evidence="2 3">DSM 10599</strain>
    </source>
</reference>
<proteinExistence type="predicted"/>
<evidence type="ECO:0000313" key="2">
    <source>
        <dbReference type="EMBL" id="QQX27349.1"/>
    </source>
</evidence>
<dbReference type="KEGG" id="hspo:JGZ69_03405"/>
<organism evidence="2 3">
    <name type="scientific">Heyndrickxia sporothermodurans</name>
    <dbReference type="NCBI Taxonomy" id="46224"/>
    <lineage>
        <taxon>Bacteria</taxon>
        <taxon>Bacillati</taxon>
        <taxon>Bacillota</taxon>
        <taxon>Bacilli</taxon>
        <taxon>Bacillales</taxon>
        <taxon>Bacillaceae</taxon>
        <taxon>Heyndrickxia</taxon>
    </lineage>
</organism>
<dbReference type="Gene3D" id="1.10.260.40">
    <property type="entry name" value="lambda repressor-like DNA-binding domains"/>
    <property type="match status" value="1"/>
</dbReference>
<dbReference type="InterPro" id="IPR010982">
    <property type="entry name" value="Lambda_DNA-bd_dom_sf"/>
</dbReference>
<evidence type="ECO:0000313" key="3">
    <source>
        <dbReference type="Proteomes" id="UP000595512"/>
    </source>
</evidence>
<accession>A0AB37HIU9</accession>
<dbReference type="SUPFAM" id="SSF47413">
    <property type="entry name" value="lambda repressor-like DNA-binding domains"/>
    <property type="match status" value="1"/>
</dbReference>
<dbReference type="PROSITE" id="PS50943">
    <property type="entry name" value="HTH_CROC1"/>
    <property type="match status" value="1"/>
</dbReference>
<name>A0AB37HIU9_9BACI</name>
<dbReference type="InterPro" id="IPR001387">
    <property type="entry name" value="Cro/C1-type_HTH"/>
</dbReference>
<sequence length="77" mass="8824">MTLQKLREVRLAQGKSQTFMAKKLGYKYPSGYANIEMGRTKPSLEKAKQISEILGVDVNELFFEQLLHNMSKTKEVC</sequence>
<feature type="domain" description="HTH cro/C1-type" evidence="1">
    <location>
        <begin position="6"/>
        <end position="61"/>
    </location>
</feature>
<dbReference type="Pfam" id="PF01381">
    <property type="entry name" value="HTH_3"/>
    <property type="match status" value="1"/>
</dbReference>
<dbReference type="CDD" id="cd00093">
    <property type="entry name" value="HTH_XRE"/>
    <property type="match status" value="1"/>
</dbReference>
<dbReference type="EMBL" id="CP066701">
    <property type="protein sequence ID" value="QQX27349.1"/>
    <property type="molecule type" value="Genomic_DNA"/>
</dbReference>
<dbReference type="GO" id="GO:0003677">
    <property type="term" value="F:DNA binding"/>
    <property type="evidence" value="ECO:0007669"/>
    <property type="project" value="InterPro"/>
</dbReference>
<dbReference type="AlphaFoldDB" id="A0AB37HIU9"/>
<dbReference type="Proteomes" id="UP000595512">
    <property type="component" value="Chromosome"/>
</dbReference>
<protein>
    <submittedName>
        <fullName evidence="2">Helix-turn-helix transcriptional regulator</fullName>
    </submittedName>
</protein>